<protein>
    <submittedName>
        <fullName evidence="2">Uncharacterized protein</fullName>
    </submittedName>
</protein>
<dbReference type="Proteomes" id="UP000240500">
    <property type="component" value="Chromosome 3"/>
</dbReference>
<dbReference type="VEuPathDB" id="PlasmoDB:PRCDC_0322600"/>
<proteinExistence type="predicted"/>
<dbReference type="VEuPathDB" id="PlasmoDB:PRG01_0326800"/>
<dbReference type="PANTHER" id="PTHR31296:SF1">
    <property type="entry name" value="MITOCHONDRIAL PROTEIN C2ORF69"/>
    <property type="match status" value="1"/>
</dbReference>
<feature type="region of interest" description="Disordered" evidence="1">
    <location>
        <begin position="197"/>
        <end position="217"/>
    </location>
</feature>
<dbReference type="EMBL" id="LT969566">
    <property type="protein sequence ID" value="SOV75996.1"/>
    <property type="molecule type" value="Genomic_DNA"/>
</dbReference>
<gene>
    <name evidence="2" type="ORF">PRG01_0326800</name>
</gene>
<sequence length="443" mass="52668">MPVCFSTFKICGYNEKYNTILYREPILTSEEYVKKYVIFFPGDYSYFFSNSVYTSFKTQSTCECTNYCYSYEALFWILSQRYLYDYILFIIPSDFSNYFATFSNFLNPCDIPLDNNIYELNRENENNYDVLNMENKINKKSVSFIKNEYINSNIRAKGIKHLLCLLLSLNNEVLHKDILNEGNFHKIINNENNYNDNNYNNDNYNNDNNDNGNHNNNNNNNKNYYYICCDKPLINYLGNELKTEKNIYSKERKNNIFMKNIIKNKLVLIGFSKGCSVLFSLLRESHEGPFFWSYVDSIIFLDPGFNKNIYNINIEKNALEKLSQHKLNISVHCTPNQIMDNTSMNIHEEYINFVKILKDIHIYISTYIYYINVHTGLNPLTLHYEILIDYSEEFSNISQEESTPLIVNGVHVTELQYCKREKHLKDFFFDNWKKHSWIIDTML</sequence>
<dbReference type="GO" id="GO:0005739">
    <property type="term" value="C:mitochondrion"/>
    <property type="evidence" value="ECO:0007669"/>
    <property type="project" value="TreeGrafter"/>
</dbReference>
<dbReference type="Pfam" id="PF10561">
    <property type="entry name" value="C2orf69"/>
    <property type="match status" value="1"/>
</dbReference>
<organism evidence="2 3">
    <name type="scientific">Plasmodium reichenowi</name>
    <dbReference type="NCBI Taxonomy" id="5854"/>
    <lineage>
        <taxon>Eukaryota</taxon>
        <taxon>Sar</taxon>
        <taxon>Alveolata</taxon>
        <taxon>Apicomplexa</taxon>
        <taxon>Aconoidasida</taxon>
        <taxon>Haemosporida</taxon>
        <taxon>Plasmodiidae</taxon>
        <taxon>Plasmodium</taxon>
        <taxon>Plasmodium (Laverania)</taxon>
    </lineage>
</organism>
<name>A0A2P9D4M5_PLARE</name>
<evidence type="ECO:0000313" key="2">
    <source>
        <dbReference type="EMBL" id="SOV75996.1"/>
    </source>
</evidence>
<accession>A0A2P9D4M5</accession>
<dbReference type="InterPro" id="IPR018881">
    <property type="entry name" value="C2orf69_mit"/>
</dbReference>
<evidence type="ECO:0000313" key="3">
    <source>
        <dbReference type="Proteomes" id="UP000240500"/>
    </source>
</evidence>
<evidence type="ECO:0000256" key="1">
    <source>
        <dbReference type="SAM" id="MobiDB-lite"/>
    </source>
</evidence>
<dbReference type="PANTHER" id="PTHR31296">
    <property type="entry name" value="UPF0565 PROTEIN C2ORF69"/>
    <property type="match status" value="1"/>
</dbReference>
<reference evidence="2 3" key="1">
    <citation type="submission" date="2016-09" db="EMBL/GenBank/DDBJ databases">
        <authorList>
            <consortium name="Pathogen Informatics"/>
        </authorList>
    </citation>
    <scope>NUCLEOTIDE SEQUENCE [LARGE SCALE GENOMIC DNA]</scope>
</reference>
<dbReference type="AlphaFoldDB" id="A0A2P9D4M5"/>
<dbReference type="OrthoDB" id="419333at2759"/>